<dbReference type="GO" id="GO:0051015">
    <property type="term" value="F:actin filament binding"/>
    <property type="evidence" value="ECO:0007669"/>
    <property type="project" value="InterPro"/>
</dbReference>
<comment type="caution">
    <text evidence="5">The sequence shown here is derived from an EMBL/GenBank/DDBJ whole genome shotgun (WGS) entry which is preliminary data.</text>
</comment>
<dbReference type="EMBL" id="SSOP01000106">
    <property type="protein sequence ID" value="KAB5591427.1"/>
    <property type="molecule type" value="Genomic_DNA"/>
</dbReference>
<dbReference type="SMART" id="SM00033">
    <property type="entry name" value="CH"/>
    <property type="match status" value="4"/>
</dbReference>
<dbReference type="InterPro" id="IPR011992">
    <property type="entry name" value="EF-hand-dom_pair"/>
</dbReference>
<dbReference type="GO" id="GO:0051017">
    <property type="term" value="P:actin filament bundle assembly"/>
    <property type="evidence" value="ECO:0007669"/>
    <property type="project" value="InterPro"/>
</dbReference>
<feature type="domain" description="Calponin-homology (CH)" evidence="3">
    <location>
        <begin position="387"/>
        <end position="518"/>
    </location>
</feature>
<feature type="domain" description="Calponin-homology (CH)" evidence="3">
    <location>
        <begin position="262"/>
        <end position="365"/>
    </location>
</feature>
<dbReference type="GO" id="GO:0005509">
    <property type="term" value="F:calcium ion binding"/>
    <property type="evidence" value="ECO:0007669"/>
    <property type="project" value="InterPro"/>
</dbReference>
<dbReference type="GO" id="GO:0005737">
    <property type="term" value="C:cytoplasm"/>
    <property type="evidence" value="ECO:0007669"/>
    <property type="project" value="TreeGrafter"/>
</dbReference>
<dbReference type="SUPFAM" id="SSF47473">
    <property type="entry name" value="EF-hand"/>
    <property type="match status" value="1"/>
</dbReference>
<dbReference type="InterPro" id="IPR039959">
    <property type="entry name" value="Fimbrin/Plastin"/>
</dbReference>
<keyword evidence="6" id="KW-1185">Reference proteome</keyword>
<protein>
    <submittedName>
        <fullName evidence="5">Fimbrin</fullName>
    </submittedName>
</protein>
<name>A0A5N5QJF9_9AGAM</name>
<dbReference type="GO" id="GO:0051639">
    <property type="term" value="P:actin filament network formation"/>
    <property type="evidence" value="ECO:0007669"/>
    <property type="project" value="TreeGrafter"/>
</dbReference>
<dbReference type="InterPro" id="IPR002048">
    <property type="entry name" value="EF_hand_dom"/>
</dbReference>
<evidence type="ECO:0000259" key="4">
    <source>
        <dbReference type="PROSITE" id="PS50222"/>
    </source>
</evidence>
<dbReference type="GO" id="GO:0005884">
    <property type="term" value="C:actin filament"/>
    <property type="evidence" value="ECO:0007669"/>
    <property type="project" value="TreeGrafter"/>
</dbReference>
<evidence type="ECO:0000259" key="3">
    <source>
        <dbReference type="PROSITE" id="PS50021"/>
    </source>
</evidence>
<reference evidence="5 6" key="1">
    <citation type="journal article" date="2019" name="Fungal Biol. Biotechnol.">
        <title>Draft genome sequence of fastidious pathogen Ceratobasidium theobromae, which causes vascular-streak dieback in Theobroma cacao.</title>
        <authorList>
            <person name="Ali S.S."/>
            <person name="Asman A."/>
            <person name="Shao J."/>
            <person name="Firmansyah A.P."/>
            <person name="Susilo A.W."/>
            <person name="Rosmana A."/>
            <person name="McMahon P."/>
            <person name="Junaid M."/>
            <person name="Guest D."/>
            <person name="Kheng T.Y."/>
            <person name="Meinhardt L.W."/>
            <person name="Bailey B.A."/>
        </authorList>
    </citation>
    <scope>NUCLEOTIDE SEQUENCE [LARGE SCALE GENOMIC DNA]</scope>
    <source>
        <strain evidence="5 6">CT2</strain>
    </source>
</reference>
<evidence type="ECO:0000313" key="5">
    <source>
        <dbReference type="EMBL" id="KAB5591427.1"/>
    </source>
</evidence>
<dbReference type="Proteomes" id="UP000383932">
    <property type="component" value="Unassembled WGS sequence"/>
</dbReference>
<feature type="domain" description="EF-hand" evidence="4">
    <location>
        <begin position="51"/>
        <end position="86"/>
    </location>
</feature>
<dbReference type="FunFam" id="1.10.418.10:FF:000016">
    <property type="entry name" value="Probable fimbrin"/>
    <property type="match status" value="1"/>
</dbReference>
<sequence length="659" mass="73000">MQALKLQRKYPQVTQEDMFSLINKFNELDTEDTGAITKANAISALQNSGEGSYDQVREVLKHVSIDASGKVELEDWVELVTKLRSARASAILPTKAGKVTVQGSNANVSHTINEDERSEFTIHINGVLAGDPDVGSRLPIPTNNMQLFDECRDGLILCKLINDSVPETIDTRVLNVPKTKKGLNAFQITENNNIVITSAKAIGCSVVNIGSSDIAEGREHLILGLIWQIIRRGLLSKIDLKNHPELYRLLEEGETVEDLLRLPPDQLLLRWFNYHLKAAGHKRRVNNFSRDVMDGENYTILLNQLKPAECSRAPLQERDPLKRAEMVLQNADKIGCRKYLSAQAMVAGNPKLNLAFTAHLFNTHPGLAPLEEPMPTEAIEDFDAEGEREARVFTLWLNSLNVEPSVYSLFDDLKDGVVILQAFDKVNPGSVIWRRVSKPKPLPTSPVQATFTTGDDEDEGPVPHAGLSRFKAVENNNYAVELAKANGMHIVGIQGSDIVDGTKTLVLGLVWQLMRLSIYKTLSSLTKSGRPPTDQDILRWANNTVLGRNGGTPNSPPLRSFKDPALSSAVFFLDLLDALRSGIVDYSLVYNPARTDEEKKQNAKLAISIARKMNALIFLVPEDIVDIRPRLLDVVDDEIIKVESGGTCIKRGIVDIDFN</sequence>
<dbReference type="PANTHER" id="PTHR19961:SF18">
    <property type="entry name" value="FI19014P1"/>
    <property type="match status" value="1"/>
</dbReference>
<feature type="domain" description="Calponin-homology (CH)" evidence="3">
    <location>
        <begin position="114"/>
        <end position="234"/>
    </location>
</feature>
<keyword evidence="2" id="KW-0009">Actin-binding</keyword>
<gene>
    <name evidence="5" type="ORF">CTheo_5144</name>
</gene>
<dbReference type="OrthoDB" id="431378at2759"/>
<dbReference type="InterPro" id="IPR001715">
    <property type="entry name" value="CH_dom"/>
</dbReference>
<evidence type="ECO:0000256" key="1">
    <source>
        <dbReference type="ARBA" id="ARBA00022737"/>
    </source>
</evidence>
<dbReference type="PROSITE" id="PS00020">
    <property type="entry name" value="ACTININ_2"/>
    <property type="match status" value="1"/>
</dbReference>
<dbReference type="AlphaFoldDB" id="A0A5N5QJF9"/>
<dbReference type="FunFam" id="1.10.418.10:FF:000042">
    <property type="entry name" value="Fimbrin, putative"/>
    <property type="match status" value="1"/>
</dbReference>
<dbReference type="Gene3D" id="1.10.418.10">
    <property type="entry name" value="Calponin-like domain"/>
    <property type="match status" value="4"/>
</dbReference>
<dbReference type="PROSITE" id="PS50222">
    <property type="entry name" value="EF_HAND_2"/>
    <property type="match status" value="1"/>
</dbReference>
<dbReference type="CDD" id="cd21294">
    <property type="entry name" value="CH_FIMB_rpt1"/>
    <property type="match status" value="1"/>
</dbReference>
<feature type="domain" description="Calponin-homology (CH)" evidence="3">
    <location>
        <begin position="531"/>
        <end position="644"/>
    </location>
</feature>
<keyword evidence="1" id="KW-0677">Repeat</keyword>
<accession>A0A5N5QJF9</accession>
<evidence type="ECO:0000256" key="2">
    <source>
        <dbReference type="ARBA" id="ARBA00023203"/>
    </source>
</evidence>
<dbReference type="PROSITE" id="PS50021">
    <property type="entry name" value="CH"/>
    <property type="match status" value="4"/>
</dbReference>
<dbReference type="InterPro" id="IPR001589">
    <property type="entry name" value="Actinin_actin-bd_CS"/>
</dbReference>
<dbReference type="InterPro" id="IPR036872">
    <property type="entry name" value="CH_dom_sf"/>
</dbReference>
<dbReference type="Pfam" id="PF00307">
    <property type="entry name" value="CH"/>
    <property type="match status" value="4"/>
</dbReference>
<dbReference type="CDD" id="cd21300">
    <property type="entry name" value="CH_FIMB_rpt3"/>
    <property type="match status" value="1"/>
</dbReference>
<dbReference type="PANTHER" id="PTHR19961">
    <property type="entry name" value="FIMBRIN/PLASTIN"/>
    <property type="match status" value="1"/>
</dbReference>
<organism evidence="5 6">
    <name type="scientific">Ceratobasidium theobromae</name>
    <dbReference type="NCBI Taxonomy" id="1582974"/>
    <lineage>
        <taxon>Eukaryota</taxon>
        <taxon>Fungi</taxon>
        <taxon>Dikarya</taxon>
        <taxon>Basidiomycota</taxon>
        <taxon>Agaricomycotina</taxon>
        <taxon>Agaricomycetes</taxon>
        <taxon>Cantharellales</taxon>
        <taxon>Ceratobasidiaceae</taxon>
        <taxon>Ceratobasidium</taxon>
    </lineage>
</organism>
<dbReference type="GO" id="GO:0032432">
    <property type="term" value="C:actin filament bundle"/>
    <property type="evidence" value="ECO:0007669"/>
    <property type="project" value="TreeGrafter"/>
</dbReference>
<evidence type="ECO:0000313" key="6">
    <source>
        <dbReference type="Proteomes" id="UP000383932"/>
    </source>
</evidence>
<proteinExistence type="predicted"/>
<dbReference type="Gene3D" id="1.10.238.10">
    <property type="entry name" value="EF-hand"/>
    <property type="match status" value="1"/>
</dbReference>
<dbReference type="SUPFAM" id="SSF47576">
    <property type="entry name" value="Calponin-homology domain, CH-domain"/>
    <property type="match status" value="1"/>
</dbReference>